<protein>
    <submittedName>
        <fullName evidence="3">Aldo/keto reductase</fullName>
    </submittedName>
</protein>
<feature type="domain" description="NADP-dependent oxidoreductase" evidence="2">
    <location>
        <begin position="68"/>
        <end position="338"/>
    </location>
</feature>
<feature type="chain" id="PRO_5043873660" evidence="1">
    <location>
        <begin position="36"/>
        <end position="359"/>
    </location>
</feature>
<keyword evidence="1" id="KW-0732">Signal</keyword>
<dbReference type="InterPro" id="IPR036812">
    <property type="entry name" value="NAD(P)_OxRdtase_dom_sf"/>
</dbReference>
<dbReference type="AlphaFoldDB" id="A0AAU7DIT7"/>
<dbReference type="SUPFAM" id="SSF51430">
    <property type="entry name" value="NAD(P)-linked oxidoreductase"/>
    <property type="match status" value="1"/>
</dbReference>
<dbReference type="CDD" id="cd19100">
    <property type="entry name" value="AKR_unchar"/>
    <property type="match status" value="1"/>
</dbReference>
<evidence type="ECO:0000256" key="1">
    <source>
        <dbReference type="SAM" id="SignalP"/>
    </source>
</evidence>
<reference evidence="3" key="1">
    <citation type="submission" date="2023-03" db="EMBL/GenBank/DDBJ databases">
        <title>Edaphobacter sp.</title>
        <authorList>
            <person name="Huber K.J."/>
            <person name="Papendorf J."/>
            <person name="Pilke C."/>
            <person name="Bunk B."/>
            <person name="Sproeer C."/>
            <person name="Pester M."/>
        </authorList>
    </citation>
    <scope>NUCLEOTIDE SEQUENCE</scope>
    <source>
        <strain evidence="3">DSM 110680</strain>
    </source>
</reference>
<name>A0AAU7DIT7_9BACT</name>
<dbReference type="InterPro" id="IPR019546">
    <property type="entry name" value="TAT_signal_bac_arc"/>
</dbReference>
<evidence type="ECO:0000313" key="3">
    <source>
        <dbReference type="EMBL" id="XBH17609.1"/>
    </source>
</evidence>
<dbReference type="InterPro" id="IPR053135">
    <property type="entry name" value="AKR2_Oxidoreductase"/>
</dbReference>
<evidence type="ECO:0000259" key="2">
    <source>
        <dbReference type="Pfam" id="PF00248"/>
    </source>
</evidence>
<gene>
    <name evidence="3" type="ORF">P8935_23955</name>
</gene>
<dbReference type="Pfam" id="PF10518">
    <property type="entry name" value="TAT_signal"/>
    <property type="match status" value="1"/>
</dbReference>
<dbReference type="Pfam" id="PF00248">
    <property type="entry name" value="Aldo_ket_red"/>
    <property type="match status" value="1"/>
</dbReference>
<proteinExistence type="predicted"/>
<dbReference type="Gene3D" id="3.20.20.100">
    <property type="entry name" value="NADP-dependent oxidoreductase domain"/>
    <property type="match status" value="1"/>
</dbReference>
<dbReference type="RefSeq" id="WP_348262833.1">
    <property type="nucleotide sequence ID" value="NZ_CP121196.1"/>
</dbReference>
<accession>A0AAU7DIT7</accession>
<dbReference type="PANTHER" id="PTHR43312:SF1">
    <property type="entry name" value="NADP-DEPENDENT OXIDOREDUCTASE DOMAIN-CONTAINING PROTEIN"/>
    <property type="match status" value="1"/>
</dbReference>
<dbReference type="InterPro" id="IPR023210">
    <property type="entry name" value="NADP_OxRdtase_dom"/>
</dbReference>
<dbReference type="PANTHER" id="PTHR43312">
    <property type="entry name" value="D-THREO-ALDOSE 1-DEHYDROGENASE"/>
    <property type="match status" value="1"/>
</dbReference>
<feature type="signal peptide" evidence="1">
    <location>
        <begin position="1"/>
        <end position="35"/>
    </location>
</feature>
<organism evidence="3">
    <name type="scientific">Telmatobacter sp. DSM 110680</name>
    <dbReference type="NCBI Taxonomy" id="3036704"/>
    <lineage>
        <taxon>Bacteria</taxon>
        <taxon>Pseudomonadati</taxon>
        <taxon>Acidobacteriota</taxon>
        <taxon>Terriglobia</taxon>
        <taxon>Terriglobales</taxon>
        <taxon>Acidobacteriaceae</taxon>
        <taxon>Telmatobacter</taxon>
    </lineage>
</organism>
<dbReference type="InterPro" id="IPR006311">
    <property type="entry name" value="TAT_signal"/>
</dbReference>
<dbReference type="PROSITE" id="PS51318">
    <property type="entry name" value="TAT"/>
    <property type="match status" value="1"/>
</dbReference>
<dbReference type="EMBL" id="CP121196">
    <property type="protein sequence ID" value="XBH17609.1"/>
    <property type="molecule type" value="Genomic_DNA"/>
</dbReference>
<sequence length="359" mass="40008">MSKETSASPRNKGRRDFLKIGGAATAALLTPSAFAVTPNKSLPGLPSNPRTPAAMPTRNLGKTGYKVGIFSLGGQASLEKANNFDVAVPIVERALDLGVNYIDTSSIYGGPERWSEQYVGKVMAKRRNEAFLATKTKERTREASMRMIEKSLQLLQTDHVDLWQLHDVGTMFDVDQIFAKGGAMEALLDMQQQKVVRYLGITGHYRPEALIECIHRHDFDCILMAMNAADPHHYSFNEALLPLAVEKQMGIIGMKIPGRGRILSTWTPPPIEQQKHSWEGMTIQTDKPGTLTMREAMNYTLSRPVSTVIIGCDTIAQLEENVQLARDFTPINDKQQTELVARAEPCAKPSLFFRFYDRP</sequence>